<dbReference type="PATRIC" id="fig|1268635.3.peg.1326"/>
<dbReference type="Proteomes" id="UP000018838">
    <property type="component" value="Chromosome"/>
</dbReference>
<dbReference type="KEGG" id="lok:Loa_01317"/>
<dbReference type="HOGENOM" id="CLU_3137209_0_0_6"/>
<dbReference type="InterPro" id="IPR038371">
    <property type="entry name" value="Cu_polyphenol_OxRdtase_sf"/>
</dbReference>
<gene>
    <name evidence="1" type="ORF">Loa_01317</name>
</gene>
<evidence type="ECO:0000313" key="1">
    <source>
        <dbReference type="EMBL" id="AHE66870.1"/>
    </source>
</evidence>
<evidence type="ECO:0000313" key="2">
    <source>
        <dbReference type="Proteomes" id="UP000018838"/>
    </source>
</evidence>
<dbReference type="InterPro" id="IPR011324">
    <property type="entry name" value="Cytotoxic_necrot_fac-like_cat"/>
</dbReference>
<dbReference type="STRING" id="1268635.Loa_01317"/>
<dbReference type="SUPFAM" id="SSF64438">
    <property type="entry name" value="CNF1/YfiH-like putative cysteine hydrolases"/>
    <property type="match status" value="1"/>
</dbReference>
<name>W0BAK8_9GAMM</name>
<accession>W0BAK8</accession>
<keyword evidence="2" id="KW-1185">Reference proteome</keyword>
<reference evidence="1 2" key="1">
    <citation type="journal article" date="2013" name="Int. J. Med. Microbiol.">
        <title>Legionella oakridgensis ATCC 33761 genome sequence and phenotypic characterization reveals its replication capacity in amoebae.</title>
        <authorList>
            <person name="Brzuszkiewicz E."/>
            <person name="Schulz T."/>
            <person name="Rydzewski K."/>
            <person name="Daniel R."/>
            <person name="Gillmaier N."/>
            <person name="Dittmann C."/>
            <person name="Holland G."/>
            <person name="Schunder E."/>
            <person name="Lautner M."/>
            <person name="Eisenreich W."/>
            <person name="Luck C."/>
            <person name="Heuner K."/>
        </authorList>
    </citation>
    <scope>NUCLEOTIDE SEQUENCE [LARGE SCALE GENOMIC DNA]</scope>
    <source>
        <strain>OR-10</strain>
        <strain evidence="2">ATCC 33761</strain>
    </source>
</reference>
<dbReference type="AlphaFoldDB" id="W0BAK8"/>
<dbReference type="EMBL" id="CP004006">
    <property type="protein sequence ID" value="AHE66870.1"/>
    <property type="molecule type" value="Genomic_DNA"/>
</dbReference>
<proteinExistence type="predicted"/>
<sequence length="49" mass="5557">MIDIILDSEFKKLKSIGHAFFTRKGGVSRGYYASLNCNDTSADRPEYIK</sequence>
<organism evidence="1 2">
    <name type="scientific">Legionella oakridgensis ATCC 33761 = DSM 21215</name>
    <dbReference type="NCBI Taxonomy" id="1268635"/>
    <lineage>
        <taxon>Bacteria</taxon>
        <taxon>Pseudomonadati</taxon>
        <taxon>Pseudomonadota</taxon>
        <taxon>Gammaproteobacteria</taxon>
        <taxon>Legionellales</taxon>
        <taxon>Legionellaceae</taxon>
        <taxon>Legionella</taxon>
    </lineage>
</organism>
<dbReference type="Gene3D" id="3.60.140.10">
    <property type="entry name" value="CNF1/YfiH-like putative cysteine hydrolases"/>
    <property type="match status" value="1"/>
</dbReference>
<protein>
    <submittedName>
        <fullName evidence="1">Uncharacterized protein</fullName>
    </submittedName>
</protein>